<comment type="caution">
    <text evidence="2">The sequence shown here is derived from an EMBL/GenBank/DDBJ whole genome shotgun (WGS) entry which is preliminary data.</text>
</comment>
<proteinExistence type="predicted"/>
<organism evidence="2 3">
    <name type="scientific">Desmophyllum pertusum</name>
    <dbReference type="NCBI Taxonomy" id="174260"/>
    <lineage>
        <taxon>Eukaryota</taxon>
        <taxon>Metazoa</taxon>
        <taxon>Cnidaria</taxon>
        <taxon>Anthozoa</taxon>
        <taxon>Hexacorallia</taxon>
        <taxon>Scleractinia</taxon>
        <taxon>Caryophylliina</taxon>
        <taxon>Caryophylliidae</taxon>
        <taxon>Desmophyllum</taxon>
    </lineage>
</organism>
<sequence>MKRFVFILLANFLLVGNGRKLSNWANDEEHIPPDVGEIKERQVCVSNDDCGELGCCFEWTKQCFSKRSLKQSCSPQKSSCPCKPGLLCTLFHEADGQKFYKCQNPIPE</sequence>
<accession>A0A9W9YB29</accession>
<name>A0A9W9YB29_9CNID</name>
<feature type="chain" id="PRO_5040852656" evidence="1">
    <location>
        <begin position="19"/>
        <end position="108"/>
    </location>
</feature>
<evidence type="ECO:0000313" key="3">
    <source>
        <dbReference type="Proteomes" id="UP001163046"/>
    </source>
</evidence>
<dbReference type="EMBL" id="MU827802">
    <property type="protein sequence ID" value="KAJ7326556.1"/>
    <property type="molecule type" value="Genomic_DNA"/>
</dbReference>
<keyword evidence="3" id="KW-1185">Reference proteome</keyword>
<dbReference type="AlphaFoldDB" id="A0A9W9YB29"/>
<dbReference type="OrthoDB" id="5984996at2759"/>
<feature type="signal peptide" evidence="1">
    <location>
        <begin position="1"/>
        <end position="18"/>
    </location>
</feature>
<reference evidence="2" key="1">
    <citation type="submission" date="2023-01" db="EMBL/GenBank/DDBJ databases">
        <title>Genome assembly of the deep-sea coral Lophelia pertusa.</title>
        <authorList>
            <person name="Herrera S."/>
            <person name="Cordes E."/>
        </authorList>
    </citation>
    <scope>NUCLEOTIDE SEQUENCE</scope>
    <source>
        <strain evidence="2">USNM1676648</strain>
        <tissue evidence="2">Polyp</tissue>
    </source>
</reference>
<dbReference type="Proteomes" id="UP001163046">
    <property type="component" value="Unassembled WGS sequence"/>
</dbReference>
<protein>
    <submittedName>
        <fullName evidence="2">Uncharacterized protein</fullName>
    </submittedName>
</protein>
<evidence type="ECO:0000313" key="2">
    <source>
        <dbReference type="EMBL" id="KAJ7326556.1"/>
    </source>
</evidence>
<keyword evidence="1" id="KW-0732">Signal</keyword>
<evidence type="ECO:0000256" key="1">
    <source>
        <dbReference type="SAM" id="SignalP"/>
    </source>
</evidence>
<gene>
    <name evidence="2" type="ORF">OS493_027502</name>
</gene>